<dbReference type="InterPro" id="IPR013780">
    <property type="entry name" value="Glyco_hydro_b"/>
</dbReference>
<keyword evidence="4" id="KW-0378">Hydrolase</keyword>
<dbReference type="PANTHER" id="PTHR10357">
    <property type="entry name" value="ALPHA-AMYLASE FAMILY MEMBER"/>
    <property type="match status" value="1"/>
</dbReference>
<gene>
    <name evidence="4" type="ORF">GCM10022402_17660</name>
</gene>
<proteinExistence type="inferred from homology"/>
<dbReference type="PANTHER" id="PTHR10357:SF179">
    <property type="entry name" value="NEUTRAL AND BASIC AMINO ACID TRANSPORT PROTEIN RBAT"/>
    <property type="match status" value="1"/>
</dbReference>
<dbReference type="InterPro" id="IPR017853">
    <property type="entry name" value="GH"/>
</dbReference>
<accession>A0ABP7FF03</accession>
<dbReference type="Gene3D" id="3.90.400.10">
    <property type="entry name" value="Oligo-1,6-glucosidase, Domain 2"/>
    <property type="match status" value="1"/>
</dbReference>
<dbReference type="SUPFAM" id="SSF51445">
    <property type="entry name" value="(Trans)glycosidases"/>
    <property type="match status" value="1"/>
</dbReference>
<protein>
    <submittedName>
        <fullName evidence="4">Alpha-amylase family glycosyl hydrolase</fullName>
    </submittedName>
</protein>
<dbReference type="Gene3D" id="2.60.40.1180">
    <property type="entry name" value="Golgi alpha-mannosidase II"/>
    <property type="match status" value="1"/>
</dbReference>
<name>A0ABP7FF03_9ACTN</name>
<feature type="domain" description="Glycosyl hydrolase family 13 catalytic" evidence="3">
    <location>
        <begin position="11"/>
        <end position="392"/>
    </location>
</feature>
<keyword evidence="5" id="KW-1185">Reference proteome</keyword>
<dbReference type="GO" id="GO:0016787">
    <property type="term" value="F:hydrolase activity"/>
    <property type="evidence" value="ECO:0007669"/>
    <property type="project" value="UniProtKB-KW"/>
</dbReference>
<evidence type="ECO:0000259" key="3">
    <source>
        <dbReference type="SMART" id="SM00642"/>
    </source>
</evidence>
<dbReference type="Pfam" id="PF00128">
    <property type="entry name" value="Alpha-amylase"/>
    <property type="match status" value="1"/>
</dbReference>
<dbReference type="InterPro" id="IPR006047">
    <property type="entry name" value="GH13_cat_dom"/>
</dbReference>
<comment type="similarity">
    <text evidence="1">Belongs to the glycosyl hydrolase 13 family.</text>
</comment>
<dbReference type="RefSeq" id="WP_344969398.1">
    <property type="nucleotide sequence ID" value="NZ_BAABDD010000006.1"/>
</dbReference>
<evidence type="ECO:0000313" key="4">
    <source>
        <dbReference type="EMBL" id="GAA3738226.1"/>
    </source>
</evidence>
<dbReference type="EMBL" id="BAABDD010000006">
    <property type="protein sequence ID" value="GAA3738226.1"/>
    <property type="molecule type" value="Genomic_DNA"/>
</dbReference>
<dbReference type="Gene3D" id="3.20.20.80">
    <property type="entry name" value="Glycosidases"/>
    <property type="match status" value="2"/>
</dbReference>
<evidence type="ECO:0000256" key="2">
    <source>
        <dbReference type="SAM" id="MobiDB-lite"/>
    </source>
</evidence>
<dbReference type="SMART" id="SM00642">
    <property type="entry name" value="Aamy"/>
    <property type="match status" value="1"/>
</dbReference>
<reference evidence="5" key="1">
    <citation type="journal article" date="2019" name="Int. J. Syst. Evol. Microbiol.">
        <title>The Global Catalogue of Microorganisms (GCM) 10K type strain sequencing project: providing services to taxonomists for standard genome sequencing and annotation.</title>
        <authorList>
            <consortium name="The Broad Institute Genomics Platform"/>
            <consortium name="The Broad Institute Genome Sequencing Center for Infectious Disease"/>
            <person name="Wu L."/>
            <person name="Ma J."/>
        </authorList>
    </citation>
    <scope>NUCLEOTIDE SEQUENCE [LARGE SCALE GENOMIC DNA]</scope>
    <source>
        <strain evidence="5">JCM 17137</strain>
    </source>
</reference>
<evidence type="ECO:0000256" key="1">
    <source>
        <dbReference type="ARBA" id="ARBA00008061"/>
    </source>
</evidence>
<evidence type="ECO:0000313" key="5">
    <source>
        <dbReference type="Proteomes" id="UP001500908"/>
    </source>
</evidence>
<dbReference type="Proteomes" id="UP001500908">
    <property type="component" value="Unassembled WGS sequence"/>
</dbReference>
<feature type="region of interest" description="Disordered" evidence="2">
    <location>
        <begin position="373"/>
        <end position="400"/>
    </location>
</feature>
<organism evidence="4 5">
    <name type="scientific">Salinactinospora qingdaonensis</name>
    <dbReference type="NCBI Taxonomy" id="702744"/>
    <lineage>
        <taxon>Bacteria</taxon>
        <taxon>Bacillati</taxon>
        <taxon>Actinomycetota</taxon>
        <taxon>Actinomycetes</taxon>
        <taxon>Streptosporangiales</taxon>
        <taxon>Nocardiopsidaceae</taxon>
        <taxon>Salinactinospora</taxon>
    </lineage>
</organism>
<dbReference type="InterPro" id="IPR045857">
    <property type="entry name" value="O16G_dom_2"/>
</dbReference>
<sequence length="552" mass="62370">MRWWQTGVIYEVFLRSFADASGDGVGDVQGVIQRLPYLEWLGVDVIWLSPLYPSPMRDSGYDVTDLCDVHPALGTLADMDQLLKEAHGRGLRVVLDLVINHTSAEHPWFQRSRSSREDPYRNWYIWRDPAPDGGAPNNWQSVTGGSAWSFDEHTGQYYLHSFLPFQPDLNWREPQVREAVHDVVRFWLDRGVDGFRIDMVDFLVKDADFRDEPPNLDYDPSPDKPWYSSWYQNQHIYSSNHPDCHGAIKELRALIDSYGDRVAIGELDFHTPLADQLTYFGDDDELHLPFNFGLVPLPFTAEALRSYIDEYDTKIGQHWPNYTLGNHDLPRIASRFGEHGARLAALLLLTLRGTPTLYYGDELGMTNVTVPPEQIQDPWEDRQPGSGRDPARSPMPWDGGHHAGFSTVEPWLPLGPNRQHHVAAQAQDPASPLTLYRRLLTLRRSSRALVGGEYRSIAAPDGCFAYLRETPDESMLVALNLTDRETELSLNPRPPARVLLSTRTDLPERGPISGTSLHLAAWEGVVVHVGTPARPEPWPDLAAPATPREPAT</sequence>
<comment type="caution">
    <text evidence="4">The sequence shown here is derived from an EMBL/GenBank/DDBJ whole genome shotgun (WGS) entry which is preliminary data.</text>
</comment>
<dbReference type="SUPFAM" id="SSF51011">
    <property type="entry name" value="Glycosyl hydrolase domain"/>
    <property type="match status" value="1"/>
</dbReference>